<dbReference type="PANTHER" id="PTHR39426:SF1">
    <property type="entry name" value="HOMOLOGY TO DEATH-ON-CURING PROTEIN OF PHAGE P1"/>
    <property type="match status" value="1"/>
</dbReference>
<organism evidence="2 3">
    <name type="scientific">Thalassobacterium maritimum</name>
    <dbReference type="NCBI Taxonomy" id="3041265"/>
    <lineage>
        <taxon>Bacteria</taxon>
        <taxon>Pseudomonadati</taxon>
        <taxon>Verrucomicrobiota</taxon>
        <taxon>Opitutia</taxon>
        <taxon>Puniceicoccales</taxon>
        <taxon>Coraliomargaritaceae</taxon>
        <taxon>Thalassobacterium</taxon>
    </lineage>
</organism>
<dbReference type="InterPro" id="IPR003812">
    <property type="entry name" value="Fido"/>
</dbReference>
<dbReference type="NCBIfam" id="TIGR01550">
    <property type="entry name" value="DOC_P1"/>
    <property type="match status" value="1"/>
</dbReference>
<dbReference type="PIRSF" id="PIRSF018297">
    <property type="entry name" value="Doc"/>
    <property type="match status" value="1"/>
</dbReference>
<dbReference type="InterPro" id="IPR006440">
    <property type="entry name" value="Doc"/>
</dbReference>
<dbReference type="InterPro" id="IPR053737">
    <property type="entry name" value="Type_II_TA_Toxin"/>
</dbReference>
<keyword evidence="3" id="KW-1185">Reference proteome</keyword>
<gene>
    <name evidence="2" type="ORF">QEH52_18055</name>
</gene>
<dbReference type="SUPFAM" id="SSF140931">
    <property type="entry name" value="Fic-like"/>
    <property type="match status" value="1"/>
</dbReference>
<reference evidence="2 3" key="1">
    <citation type="submission" date="2023-04" db="EMBL/GenBank/DDBJ databases">
        <title>A novel bacteria isolated from coastal sediment.</title>
        <authorList>
            <person name="Liu X.-J."/>
            <person name="Du Z.-J."/>
        </authorList>
    </citation>
    <scope>NUCLEOTIDE SEQUENCE [LARGE SCALE GENOMIC DNA]</scope>
    <source>
        <strain evidence="2 3">SDUM461003</strain>
    </source>
</reference>
<dbReference type="PROSITE" id="PS51459">
    <property type="entry name" value="FIDO"/>
    <property type="match status" value="1"/>
</dbReference>
<protein>
    <submittedName>
        <fullName evidence="2">Type II toxin-antitoxin system death-on-curing family toxin</fullName>
    </submittedName>
</protein>
<dbReference type="PANTHER" id="PTHR39426">
    <property type="entry name" value="HOMOLOGY TO DEATH-ON-CURING PROTEIN OF PHAGE P1"/>
    <property type="match status" value="1"/>
</dbReference>
<dbReference type="RefSeq" id="WP_308952353.1">
    <property type="nucleotide sequence ID" value="NZ_JARXHW010000070.1"/>
</dbReference>
<proteinExistence type="predicted"/>
<feature type="domain" description="Fido" evidence="1">
    <location>
        <begin position="7"/>
        <end position="123"/>
    </location>
</feature>
<dbReference type="Proteomes" id="UP001225316">
    <property type="component" value="Unassembled WGS sequence"/>
</dbReference>
<evidence type="ECO:0000313" key="2">
    <source>
        <dbReference type="EMBL" id="MDQ8209435.1"/>
    </source>
</evidence>
<dbReference type="EMBL" id="JARXHW010000070">
    <property type="protein sequence ID" value="MDQ8209435.1"/>
    <property type="molecule type" value="Genomic_DNA"/>
</dbReference>
<evidence type="ECO:0000313" key="3">
    <source>
        <dbReference type="Proteomes" id="UP001225316"/>
    </source>
</evidence>
<dbReference type="Pfam" id="PF02661">
    <property type="entry name" value="Fic"/>
    <property type="match status" value="1"/>
</dbReference>
<comment type="caution">
    <text evidence="2">The sequence shown here is derived from an EMBL/GenBank/DDBJ whole genome shotgun (WGS) entry which is preliminary data.</text>
</comment>
<sequence>MDEPLFLRVEDVEKLHTMSLQRFGGSEGLRDRNAFESAVHHPKNIFYYDQGDLFDMAAAYCVHIAQAQAFLDGNKRTGAASAIVFLDANGYPITGDSMRIHEALIAVATGEMDRAGVAALLRELTA</sequence>
<accession>A0ABU1B1F7</accession>
<dbReference type="Gene3D" id="1.20.120.1870">
    <property type="entry name" value="Fic/DOC protein, Fido domain"/>
    <property type="match status" value="1"/>
</dbReference>
<name>A0ABU1B1F7_9BACT</name>
<evidence type="ECO:0000259" key="1">
    <source>
        <dbReference type="PROSITE" id="PS51459"/>
    </source>
</evidence>
<dbReference type="InterPro" id="IPR036597">
    <property type="entry name" value="Fido-like_dom_sf"/>
</dbReference>